<dbReference type="GeneID" id="97389915"/>
<proteinExistence type="predicted"/>
<gene>
    <name evidence="4" type="ORF">ERS852448_02082</name>
</gene>
<name>A0A173UI99_EUBRA</name>
<reference evidence="4 5" key="1">
    <citation type="submission" date="2015-09" db="EMBL/GenBank/DDBJ databases">
        <authorList>
            <consortium name="Pathogen Informatics"/>
        </authorList>
    </citation>
    <scope>NUCLEOTIDE SEQUENCE [LARGE SCALE GENOMIC DNA]</scope>
    <source>
        <strain evidence="4 5">2789STDY5608891</strain>
    </source>
</reference>
<accession>A0A173UI99</accession>
<dbReference type="STRING" id="39490.ERS852448_02082"/>
<dbReference type="Gene3D" id="3.10.20.300">
    <property type="entry name" value="mk0293 like domain"/>
    <property type="match status" value="1"/>
</dbReference>
<dbReference type="InterPro" id="IPR002822">
    <property type="entry name" value="Ni_insertion"/>
</dbReference>
<evidence type="ECO:0000256" key="1">
    <source>
        <dbReference type="ARBA" id="ARBA00022596"/>
    </source>
</evidence>
<keyword evidence="1" id="KW-0533">Nickel</keyword>
<dbReference type="Pfam" id="PF01969">
    <property type="entry name" value="Ni_insertion"/>
    <property type="match status" value="2"/>
</dbReference>
<dbReference type="Gene3D" id="3.30.70.1380">
    <property type="entry name" value="Transcriptional regulatory protein pf0864 domain like"/>
    <property type="match status" value="1"/>
</dbReference>
<evidence type="ECO:0000256" key="2">
    <source>
        <dbReference type="ARBA" id="ARBA00023239"/>
    </source>
</evidence>
<dbReference type="PANTHER" id="PTHR36566:SF1">
    <property type="entry name" value="PYRIDINIUM-3,5-BISTHIOCARBOXYLIC ACID MONONUCLEOTIDE NICKEL INSERTION PROTEIN"/>
    <property type="match status" value="1"/>
</dbReference>
<evidence type="ECO:0000313" key="5">
    <source>
        <dbReference type="Proteomes" id="UP000095492"/>
    </source>
</evidence>
<evidence type="ECO:0000256" key="3">
    <source>
        <dbReference type="SAM" id="MobiDB-lite"/>
    </source>
</evidence>
<keyword evidence="2" id="KW-0456">Lyase</keyword>
<evidence type="ECO:0000313" key="4">
    <source>
        <dbReference type="EMBL" id="CUN14722.1"/>
    </source>
</evidence>
<organism evidence="4 5">
    <name type="scientific">Eubacterium ramulus</name>
    <dbReference type="NCBI Taxonomy" id="39490"/>
    <lineage>
        <taxon>Bacteria</taxon>
        <taxon>Bacillati</taxon>
        <taxon>Bacillota</taxon>
        <taxon>Clostridia</taxon>
        <taxon>Eubacteriales</taxon>
        <taxon>Eubacteriaceae</taxon>
        <taxon>Eubacterium</taxon>
    </lineage>
</organism>
<dbReference type="GO" id="GO:0016829">
    <property type="term" value="F:lyase activity"/>
    <property type="evidence" value="ECO:0007669"/>
    <property type="project" value="UniProtKB-KW"/>
</dbReference>
<dbReference type="OrthoDB" id="9765625at2"/>
<dbReference type="EMBL" id="CYYA01000014">
    <property type="protein sequence ID" value="CUN14722.1"/>
    <property type="molecule type" value="Genomic_DNA"/>
</dbReference>
<protein>
    <submittedName>
        <fullName evidence="4">Protein of uncharacterized function DUF111</fullName>
    </submittedName>
</protein>
<dbReference type="RefSeq" id="WP_022035113.1">
    <property type="nucleotide sequence ID" value="NZ_CP173382.1"/>
</dbReference>
<dbReference type="PANTHER" id="PTHR36566">
    <property type="entry name" value="NICKEL INSERTION PROTEIN-RELATED"/>
    <property type="match status" value="1"/>
</dbReference>
<sequence length="471" mass="52968">MKQSIYIECYEGLSARMLTEALLDLMPEGKAARKLVVGLRKLSCSEAARQEMLHNMQERIHEFALPADAERLFARAYGIWLNAKATVEHVEPEELRFSKRDFDGVIAMMTTAIGMEQLQIGEVICPVLYEGFECITTQDGKKQVPLPETLYILMDTGIALQRMERDGAWVTPEAAALLAACKIVRHLPKQYQMISQGVGNGVSSEGEPARLRVVLLRRNSVARQMRPEVLTPKRAELELLTPDSAEPKFIPLKSVEKEEQRSEPGSDQNVPGKAVKSGQPDHETGQVKTVSEDFAVYSEGAVCTDADRYRRMDVSAWTSADEICKLECNLDDCSGEVLGYTMERLMREGARDVSYMPIYMKKNRPAYLLTVLCHPDDQERMEQIIFAETTAIGIRHAIMQRSILHRETDQKKSSFGKVAVKRLQKEQGKVLTLEYDSVAAIARSTGLPFRDVYRSIELELSGKNEKGEETT</sequence>
<feature type="compositionally biased region" description="Basic and acidic residues" evidence="3">
    <location>
        <begin position="254"/>
        <end position="264"/>
    </location>
</feature>
<feature type="region of interest" description="Disordered" evidence="3">
    <location>
        <begin position="248"/>
        <end position="285"/>
    </location>
</feature>
<dbReference type="Proteomes" id="UP000095492">
    <property type="component" value="Unassembled WGS sequence"/>
</dbReference>
<dbReference type="AlphaFoldDB" id="A0A173UI99"/>